<dbReference type="InterPro" id="IPR002645">
    <property type="entry name" value="STAS_dom"/>
</dbReference>
<gene>
    <name evidence="2" type="ORF">PSU4_40470</name>
</gene>
<dbReference type="AlphaFoldDB" id="A0A511DLF2"/>
<accession>A0A511DLF2</accession>
<dbReference type="EMBL" id="BJVJ01000045">
    <property type="protein sequence ID" value="GEL25093.1"/>
    <property type="molecule type" value="Genomic_DNA"/>
</dbReference>
<dbReference type="PROSITE" id="PS50801">
    <property type="entry name" value="STAS"/>
    <property type="match status" value="1"/>
</dbReference>
<evidence type="ECO:0000313" key="2">
    <source>
        <dbReference type="EMBL" id="GEL25093.1"/>
    </source>
</evidence>
<organism evidence="2 3">
    <name type="scientific">Pseudonocardia sulfidoxydans NBRC 16205</name>
    <dbReference type="NCBI Taxonomy" id="1223511"/>
    <lineage>
        <taxon>Bacteria</taxon>
        <taxon>Bacillati</taxon>
        <taxon>Actinomycetota</taxon>
        <taxon>Actinomycetes</taxon>
        <taxon>Pseudonocardiales</taxon>
        <taxon>Pseudonocardiaceae</taxon>
        <taxon>Pseudonocardia</taxon>
    </lineage>
</organism>
<protein>
    <recommendedName>
        <fullName evidence="1">STAS domain-containing protein</fullName>
    </recommendedName>
</protein>
<dbReference type="RefSeq" id="WP_147110640.1">
    <property type="nucleotide sequence ID" value="NZ_BJVJ01000045.1"/>
</dbReference>
<keyword evidence="3" id="KW-1185">Reference proteome</keyword>
<sequence length="84" mass="8886">MAERITRRSLGEFETGLRAVAMLSFSLLVVDLRATEDLPGAAAEALIALRDRLADRGLAMKVVSRPHSPTATTLELAGVAATPV</sequence>
<evidence type="ECO:0000313" key="3">
    <source>
        <dbReference type="Proteomes" id="UP000321685"/>
    </source>
</evidence>
<comment type="caution">
    <text evidence="2">The sequence shown here is derived from an EMBL/GenBank/DDBJ whole genome shotgun (WGS) entry which is preliminary data.</text>
</comment>
<dbReference type="Proteomes" id="UP000321685">
    <property type="component" value="Unassembled WGS sequence"/>
</dbReference>
<evidence type="ECO:0000259" key="1">
    <source>
        <dbReference type="PROSITE" id="PS50801"/>
    </source>
</evidence>
<name>A0A511DLF2_9PSEU</name>
<proteinExistence type="predicted"/>
<feature type="domain" description="STAS" evidence="1">
    <location>
        <begin position="1"/>
        <end position="84"/>
    </location>
</feature>
<reference evidence="2 3" key="1">
    <citation type="submission" date="2019-07" db="EMBL/GenBank/DDBJ databases">
        <title>Whole genome shotgun sequence of Pseudonocardia sulfidoxydans NBRC 16205.</title>
        <authorList>
            <person name="Hosoyama A."/>
            <person name="Uohara A."/>
            <person name="Ohji S."/>
            <person name="Ichikawa N."/>
        </authorList>
    </citation>
    <scope>NUCLEOTIDE SEQUENCE [LARGE SCALE GENOMIC DNA]</scope>
    <source>
        <strain evidence="2 3">NBRC 16205</strain>
    </source>
</reference>